<accession>A0A532UZ20</accession>
<dbReference type="GO" id="GO:0010181">
    <property type="term" value="F:FMN binding"/>
    <property type="evidence" value="ECO:0007669"/>
    <property type="project" value="InterPro"/>
</dbReference>
<evidence type="ECO:0000256" key="3">
    <source>
        <dbReference type="ARBA" id="ARBA00038054"/>
    </source>
</evidence>
<protein>
    <recommendedName>
        <fullName evidence="4">Flavin reductase like domain-containing protein</fullName>
    </recommendedName>
</protein>
<dbReference type="EMBL" id="NJBO01000020">
    <property type="protein sequence ID" value="TKJ40168.1"/>
    <property type="molecule type" value="Genomic_DNA"/>
</dbReference>
<organism evidence="5 6">
    <name type="scientific">candidate division TA06 bacterium B3_TA06</name>
    <dbReference type="NCBI Taxonomy" id="2012487"/>
    <lineage>
        <taxon>Bacteria</taxon>
        <taxon>Bacteria division TA06</taxon>
    </lineage>
</organism>
<dbReference type="Pfam" id="PF01613">
    <property type="entry name" value="Flavin_Reduct"/>
    <property type="match status" value="1"/>
</dbReference>
<dbReference type="InterPro" id="IPR002563">
    <property type="entry name" value="Flavin_Rdtase-like_dom"/>
</dbReference>
<evidence type="ECO:0000256" key="2">
    <source>
        <dbReference type="ARBA" id="ARBA00022630"/>
    </source>
</evidence>
<comment type="caution">
    <text evidence="5">The sequence shown here is derived from an EMBL/GenBank/DDBJ whole genome shotgun (WGS) entry which is preliminary data.</text>
</comment>
<dbReference type="PANTHER" id="PTHR43567:SF1">
    <property type="entry name" value="FLAVOREDOXIN"/>
    <property type="match status" value="1"/>
</dbReference>
<evidence type="ECO:0000313" key="6">
    <source>
        <dbReference type="Proteomes" id="UP000317778"/>
    </source>
</evidence>
<dbReference type="SUPFAM" id="SSF50475">
    <property type="entry name" value="FMN-binding split barrel"/>
    <property type="match status" value="1"/>
</dbReference>
<dbReference type="SMART" id="SM00903">
    <property type="entry name" value="Flavin_Reduct"/>
    <property type="match status" value="1"/>
</dbReference>
<dbReference type="Gene3D" id="2.30.110.10">
    <property type="entry name" value="Electron Transport, Fmn-binding Protein, Chain A"/>
    <property type="match status" value="1"/>
</dbReference>
<dbReference type="Proteomes" id="UP000317778">
    <property type="component" value="Unassembled WGS sequence"/>
</dbReference>
<dbReference type="GO" id="GO:0016646">
    <property type="term" value="F:oxidoreductase activity, acting on the CH-NH group of donors, NAD or NADP as acceptor"/>
    <property type="evidence" value="ECO:0007669"/>
    <property type="project" value="UniProtKB-ARBA"/>
</dbReference>
<keyword evidence="2" id="KW-0285">Flavoprotein</keyword>
<feature type="domain" description="Flavin reductase like" evidence="4">
    <location>
        <begin position="20"/>
        <end position="169"/>
    </location>
</feature>
<comment type="cofactor">
    <cofactor evidence="1">
        <name>FMN</name>
        <dbReference type="ChEBI" id="CHEBI:58210"/>
    </cofactor>
</comment>
<dbReference type="InterPro" id="IPR012349">
    <property type="entry name" value="Split_barrel_FMN-bd"/>
</dbReference>
<comment type="similarity">
    <text evidence="3">Belongs to the flavoredoxin family.</text>
</comment>
<proteinExistence type="inferred from homology"/>
<gene>
    <name evidence="5" type="ORF">CEE36_09920</name>
</gene>
<evidence type="ECO:0000259" key="4">
    <source>
        <dbReference type="SMART" id="SM00903"/>
    </source>
</evidence>
<dbReference type="PANTHER" id="PTHR43567">
    <property type="entry name" value="FLAVOREDOXIN-RELATED-RELATED"/>
    <property type="match status" value="1"/>
</dbReference>
<dbReference type="InterPro" id="IPR052174">
    <property type="entry name" value="Flavoredoxin"/>
</dbReference>
<sequence>MPIGDKMKVDVEYLEFMWPMRHYLITCGDIAGESNIIALSFCMPVSKLPPLIACAIGRGSYSYKLITSTKEFVINVPTSGLKPEIYYCGLHSGHEVDKFKETGLTPKPARAVKAPIIDECVAHIECKLDHEIETGDKSLIIGEVIEAYADEVIVKRERKVEYAKGDFPRKVYGTRFKTS</sequence>
<evidence type="ECO:0000256" key="1">
    <source>
        <dbReference type="ARBA" id="ARBA00001917"/>
    </source>
</evidence>
<reference evidence="5 6" key="1">
    <citation type="submission" date="2017-06" db="EMBL/GenBank/DDBJ databases">
        <title>Novel microbial phyla capable of carbon fixation and sulfur reduction in deep-sea sediments.</title>
        <authorList>
            <person name="Huang J."/>
            <person name="Baker B."/>
            <person name="Wang Y."/>
        </authorList>
    </citation>
    <scope>NUCLEOTIDE SEQUENCE [LARGE SCALE GENOMIC DNA]</scope>
    <source>
        <strain evidence="5">B3_TA06</strain>
    </source>
</reference>
<dbReference type="AlphaFoldDB" id="A0A532UZ20"/>
<name>A0A532UZ20_UNCT6</name>
<evidence type="ECO:0000313" key="5">
    <source>
        <dbReference type="EMBL" id="TKJ40168.1"/>
    </source>
</evidence>